<accession>A0AAN6YSE9</accession>
<evidence type="ECO:0000313" key="2">
    <source>
        <dbReference type="Proteomes" id="UP001301958"/>
    </source>
</evidence>
<sequence>ITLSLVLDIHSPSDGLYRDWKEFRQAWKDVEYNGGDDLLDKRYKYSYIRLTNPDKPLPEVPCISEQLDLQADFDNDTEEYRRNIHPCSQVALTLTKVPRLRHLVWRYREPSVYFPLRRIMRQELVEYLETLRLGSSISTFEFYVGSRWYVHFHRLPNLVFPHEHDHLSLALHRLIATGENLRSVTYNSQLDPSFFWPYSTGDKPSQPFWPKVKELNVHFNYRGPNGKWYLQAKPLDYYEDGEYDINNEDYDEPNVSIHDGDVPLPPDEAGHMPPGYSSVQETLDAVRYERSLSKYKANDGTFNGSHEFRTVSNILPLLAAFARALAQMPCLEYAELSRDLESSGETKNGEERIYCPGPGYWSVFYCALGRNVYWDKYMEGGANLSAPRVFFLVEGWRPSKEVLNVFREVGRRHSGQDTVITFLPWQFFLW</sequence>
<gene>
    <name evidence="1" type="ORF">QBC38DRAFT_520499</name>
</gene>
<evidence type="ECO:0000313" key="1">
    <source>
        <dbReference type="EMBL" id="KAK4222017.1"/>
    </source>
</evidence>
<comment type="caution">
    <text evidence="1">The sequence shown here is derived from an EMBL/GenBank/DDBJ whole genome shotgun (WGS) entry which is preliminary data.</text>
</comment>
<name>A0AAN6YSE9_9PEZI</name>
<reference evidence="1" key="1">
    <citation type="journal article" date="2023" name="Mol. Phylogenet. Evol.">
        <title>Genome-scale phylogeny and comparative genomics of the fungal order Sordariales.</title>
        <authorList>
            <person name="Hensen N."/>
            <person name="Bonometti L."/>
            <person name="Westerberg I."/>
            <person name="Brannstrom I.O."/>
            <person name="Guillou S."/>
            <person name="Cros-Aarteil S."/>
            <person name="Calhoun S."/>
            <person name="Haridas S."/>
            <person name="Kuo A."/>
            <person name="Mondo S."/>
            <person name="Pangilinan J."/>
            <person name="Riley R."/>
            <person name="LaButti K."/>
            <person name="Andreopoulos B."/>
            <person name="Lipzen A."/>
            <person name="Chen C."/>
            <person name="Yan M."/>
            <person name="Daum C."/>
            <person name="Ng V."/>
            <person name="Clum A."/>
            <person name="Steindorff A."/>
            <person name="Ohm R.A."/>
            <person name="Martin F."/>
            <person name="Silar P."/>
            <person name="Natvig D.O."/>
            <person name="Lalanne C."/>
            <person name="Gautier V."/>
            <person name="Ament-Velasquez S.L."/>
            <person name="Kruys A."/>
            <person name="Hutchinson M.I."/>
            <person name="Powell A.J."/>
            <person name="Barry K."/>
            <person name="Miller A.N."/>
            <person name="Grigoriev I.V."/>
            <person name="Debuchy R."/>
            <person name="Gladieux P."/>
            <person name="Hiltunen Thoren M."/>
            <person name="Johannesson H."/>
        </authorList>
    </citation>
    <scope>NUCLEOTIDE SEQUENCE</scope>
    <source>
        <strain evidence="1">CBS 990.96</strain>
    </source>
</reference>
<dbReference type="EMBL" id="MU865496">
    <property type="protein sequence ID" value="KAK4222017.1"/>
    <property type="molecule type" value="Genomic_DNA"/>
</dbReference>
<keyword evidence="2" id="KW-1185">Reference proteome</keyword>
<dbReference type="AlphaFoldDB" id="A0AAN6YSE9"/>
<proteinExistence type="predicted"/>
<organism evidence="1 2">
    <name type="scientific">Podospora fimiseda</name>
    <dbReference type="NCBI Taxonomy" id="252190"/>
    <lineage>
        <taxon>Eukaryota</taxon>
        <taxon>Fungi</taxon>
        <taxon>Dikarya</taxon>
        <taxon>Ascomycota</taxon>
        <taxon>Pezizomycotina</taxon>
        <taxon>Sordariomycetes</taxon>
        <taxon>Sordariomycetidae</taxon>
        <taxon>Sordariales</taxon>
        <taxon>Podosporaceae</taxon>
        <taxon>Podospora</taxon>
    </lineage>
</organism>
<feature type="non-terminal residue" evidence="1">
    <location>
        <position position="1"/>
    </location>
</feature>
<protein>
    <submittedName>
        <fullName evidence="1">Uncharacterized protein</fullName>
    </submittedName>
</protein>
<reference evidence="1" key="2">
    <citation type="submission" date="2023-05" db="EMBL/GenBank/DDBJ databases">
        <authorList>
            <consortium name="Lawrence Berkeley National Laboratory"/>
            <person name="Steindorff A."/>
            <person name="Hensen N."/>
            <person name="Bonometti L."/>
            <person name="Westerberg I."/>
            <person name="Brannstrom I.O."/>
            <person name="Guillou S."/>
            <person name="Cros-Aarteil S."/>
            <person name="Calhoun S."/>
            <person name="Haridas S."/>
            <person name="Kuo A."/>
            <person name="Mondo S."/>
            <person name="Pangilinan J."/>
            <person name="Riley R."/>
            <person name="Labutti K."/>
            <person name="Andreopoulos B."/>
            <person name="Lipzen A."/>
            <person name="Chen C."/>
            <person name="Yanf M."/>
            <person name="Daum C."/>
            <person name="Ng V."/>
            <person name="Clum A."/>
            <person name="Ohm R."/>
            <person name="Martin F."/>
            <person name="Silar P."/>
            <person name="Natvig D."/>
            <person name="Lalanne C."/>
            <person name="Gautier V."/>
            <person name="Ament-Velasquez S.L."/>
            <person name="Kruys A."/>
            <person name="Hutchinson M.I."/>
            <person name="Powell A.J."/>
            <person name="Barry K."/>
            <person name="Miller A.N."/>
            <person name="Grigoriev I.V."/>
            <person name="Debuchy R."/>
            <person name="Gladieux P."/>
            <person name="Thoren M.H."/>
            <person name="Johannesson H."/>
        </authorList>
    </citation>
    <scope>NUCLEOTIDE SEQUENCE</scope>
    <source>
        <strain evidence="1">CBS 990.96</strain>
    </source>
</reference>
<dbReference type="Proteomes" id="UP001301958">
    <property type="component" value="Unassembled WGS sequence"/>
</dbReference>